<dbReference type="InterPro" id="IPR024567">
    <property type="entry name" value="RNase_HII/HIII_dom"/>
</dbReference>
<dbReference type="GO" id="GO:0004523">
    <property type="term" value="F:RNA-DNA hybrid ribonuclease activity"/>
    <property type="evidence" value="ECO:0007669"/>
    <property type="project" value="UniProtKB-UniRule"/>
</dbReference>
<dbReference type="PROSITE" id="PS51975">
    <property type="entry name" value="RNASE_H_2"/>
    <property type="match status" value="1"/>
</dbReference>
<accession>A0A109UYA1</accession>
<gene>
    <name evidence="11" type="ORF">AW171_hschr31523</name>
</gene>
<dbReference type="RefSeq" id="XP_017986669.1">
    <property type="nucleotide sequence ID" value="XM_018131443.1"/>
</dbReference>
<proteinExistence type="inferred from homology"/>
<dbReference type="FunFam" id="1.10.10.460:FF:000001">
    <property type="entry name" value="Ribonuclease"/>
    <property type="match status" value="1"/>
</dbReference>
<dbReference type="InterPro" id="IPR012337">
    <property type="entry name" value="RNaseH-like_sf"/>
</dbReference>
<comment type="cofactor">
    <cofactor evidence="8">
        <name>Mn(2+)</name>
        <dbReference type="ChEBI" id="CHEBI:29035"/>
    </cofactor>
    <cofactor evidence="8">
        <name>Mg(2+)</name>
        <dbReference type="ChEBI" id="CHEBI:18420"/>
    </cofactor>
    <text evidence="8">Manganese or magnesium. Binds 1 divalent metal ion per monomer in the absence of substrate. May bind a second metal ion after substrate binding.</text>
</comment>
<dbReference type="InterPro" id="IPR001352">
    <property type="entry name" value="RNase_HII/HIII"/>
</dbReference>
<dbReference type="Gene3D" id="3.30.420.10">
    <property type="entry name" value="Ribonuclease H-like superfamily/Ribonuclease H"/>
    <property type="match status" value="1"/>
</dbReference>
<evidence type="ECO:0000256" key="5">
    <source>
        <dbReference type="ARBA" id="ARBA00022723"/>
    </source>
</evidence>
<reference evidence="11 12" key="1">
    <citation type="submission" date="2016-01" db="EMBL/GenBank/DDBJ databases">
        <title>Genome sequence of the yeast Holleya sinecauda.</title>
        <authorList>
            <person name="Dietrich F.S."/>
        </authorList>
    </citation>
    <scope>NUCLEOTIDE SEQUENCE [LARGE SCALE GENOMIC DNA]</scope>
    <source>
        <strain evidence="11 12">ATCC 58844</strain>
    </source>
</reference>
<dbReference type="GO" id="GO:0043137">
    <property type="term" value="P:DNA replication, removal of RNA primer"/>
    <property type="evidence" value="ECO:0007669"/>
    <property type="project" value="TreeGrafter"/>
</dbReference>
<dbReference type="InterPro" id="IPR036397">
    <property type="entry name" value="RNaseH_sf"/>
</dbReference>
<dbReference type="GO" id="GO:0032299">
    <property type="term" value="C:ribonuclease H2 complex"/>
    <property type="evidence" value="ECO:0007669"/>
    <property type="project" value="TreeGrafter"/>
</dbReference>
<dbReference type="GeneID" id="28722887"/>
<dbReference type="PANTHER" id="PTHR10954:SF7">
    <property type="entry name" value="RIBONUCLEASE H2 SUBUNIT A"/>
    <property type="match status" value="1"/>
</dbReference>
<dbReference type="EC" id="3.1.26.4" evidence="9"/>
<dbReference type="Proteomes" id="UP000243052">
    <property type="component" value="Chromosome iii"/>
</dbReference>
<dbReference type="OrthoDB" id="7462577at2759"/>
<dbReference type="STRING" id="45286.A0A109UYA1"/>
<name>A0A109UYA1_9SACH</name>
<dbReference type="GO" id="GO:0006298">
    <property type="term" value="P:mismatch repair"/>
    <property type="evidence" value="ECO:0007669"/>
    <property type="project" value="TreeGrafter"/>
</dbReference>
<keyword evidence="12" id="KW-1185">Reference proteome</keyword>
<protein>
    <recommendedName>
        <fullName evidence="9">Ribonuclease</fullName>
        <ecNumber evidence="9">3.1.26.4</ecNumber>
    </recommendedName>
</protein>
<keyword evidence="6 8" id="KW-0255">Endonuclease</keyword>
<evidence type="ECO:0000256" key="7">
    <source>
        <dbReference type="ARBA" id="ARBA00022801"/>
    </source>
</evidence>
<dbReference type="InterPro" id="IPR023160">
    <property type="entry name" value="RNase_HII_hlx-loop-hlx_cap_dom"/>
</dbReference>
<evidence type="ECO:0000256" key="1">
    <source>
        <dbReference type="ARBA" id="ARBA00000077"/>
    </source>
</evidence>
<dbReference type="GO" id="GO:0046872">
    <property type="term" value="F:metal ion binding"/>
    <property type="evidence" value="ECO:0007669"/>
    <property type="project" value="UniProtKB-KW"/>
</dbReference>
<dbReference type="GO" id="GO:0003723">
    <property type="term" value="F:RNA binding"/>
    <property type="evidence" value="ECO:0007669"/>
    <property type="project" value="UniProtKB-UniRule"/>
</dbReference>
<evidence type="ECO:0000256" key="9">
    <source>
        <dbReference type="RuleBase" id="RU003515"/>
    </source>
</evidence>
<organism evidence="11 12">
    <name type="scientific">Eremothecium sinecaudum</name>
    <dbReference type="NCBI Taxonomy" id="45286"/>
    <lineage>
        <taxon>Eukaryota</taxon>
        <taxon>Fungi</taxon>
        <taxon>Dikarya</taxon>
        <taxon>Ascomycota</taxon>
        <taxon>Saccharomycotina</taxon>
        <taxon>Saccharomycetes</taxon>
        <taxon>Saccharomycetales</taxon>
        <taxon>Saccharomycetaceae</taxon>
        <taxon>Eremothecium</taxon>
    </lineage>
</organism>
<feature type="domain" description="RNase H type-2" evidence="10">
    <location>
        <begin position="35"/>
        <end position="259"/>
    </location>
</feature>
<evidence type="ECO:0000259" key="10">
    <source>
        <dbReference type="PROSITE" id="PS51975"/>
    </source>
</evidence>
<dbReference type="FunFam" id="3.30.420.10:FF:000016">
    <property type="entry name" value="Ribonuclease"/>
    <property type="match status" value="1"/>
</dbReference>
<dbReference type="Gene3D" id="1.10.10.460">
    <property type="entry name" value="Ribonuclease hii. Domain 2"/>
    <property type="match status" value="1"/>
</dbReference>
<evidence type="ECO:0000256" key="2">
    <source>
        <dbReference type="ARBA" id="ARBA00001946"/>
    </source>
</evidence>
<keyword evidence="5 8" id="KW-0479">Metal-binding</keyword>
<comment type="function">
    <text evidence="9">Endonuclease that specifically degrades the RNA of RNA-DNA hybrids.</text>
</comment>
<dbReference type="CDD" id="cd07181">
    <property type="entry name" value="RNase_HII_eukaryota_like"/>
    <property type="match status" value="1"/>
</dbReference>
<keyword evidence="4 8" id="KW-0540">Nuclease</keyword>
<dbReference type="SUPFAM" id="SSF53098">
    <property type="entry name" value="Ribonuclease H-like"/>
    <property type="match status" value="1"/>
</dbReference>
<dbReference type="Pfam" id="PF01351">
    <property type="entry name" value="RNase_HII"/>
    <property type="match status" value="1"/>
</dbReference>
<keyword evidence="7 8" id="KW-0378">Hydrolase</keyword>
<comment type="cofactor">
    <cofactor evidence="2">
        <name>Mg(2+)</name>
        <dbReference type="ChEBI" id="CHEBI:18420"/>
    </cofactor>
</comment>
<feature type="binding site" evidence="8">
    <location>
        <position position="41"/>
    </location>
    <ligand>
        <name>a divalent metal cation</name>
        <dbReference type="ChEBI" id="CHEBI:60240"/>
    </ligand>
</feature>
<dbReference type="AlphaFoldDB" id="A0A109UYA1"/>
<evidence type="ECO:0000256" key="4">
    <source>
        <dbReference type="ARBA" id="ARBA00022722"/>
    </source>
</evidence>
<comment type="similarity">
    <text evidence="3">Belongs to the RNase HII family. Eukaryotic subfamily.</text>
</comment>
<feature type="binding site" evidence="8">
    <location>
        <position position="42"/>
    </location>
    <ligand>
        <name>a divalent metal cation</name>
        <dbReference type="ChEBI" id="CHEBI:60240"/>
    </ligand>
</feature>
<sequence length="310" mass="34440">MADIPTIPEDVRCLESQSYFSQVPEAIRECAKGDAIILGVDEAGRGPVLGPMVYGVAYCTREYQDTEVCRHGFDDSKKLTDPIRRKLFRMIYSGELNGIGFATTAITPADISGGMLRYPPEYNYNLNEQAHDVTMALIQGVLDSGVALDHVYVDTVGPPLTYQNKLERRFPSCKFTVAKKADSLYPVVSIASVIAKVTRDVWLELLKSHPGEELGSGYPGDQKTIAWLRANLTPLLGWDPAIVRFSWQTSRTLLENSPEAIKIEWEEDASKKKASRITSSMLQPNQPLNITSNVDAVISLDAWYGHENKI</sequence>
<evidence type="ECO:0000256" key="3">
    <source>
        <dbReference type="ARBA" id="ARBA00007058"/>
    </source>
</evidence>
<dbReference type="EMBL" id="CP014243">
    <property type="protein sequence ID" value="AMD19673.1"/>
    <property type="molecule type" value="Genomic_DNA"/>
</dbReference>
<evidence type="ECO:0000256" key="8">
    <source>
        <dbReference type="PROSITE-ProRule" id="PRU01319"/>
    </source>
</evidence>
<evidence type="ECO:0000313" key="11">
    <source>
        <dbReference type="EMBL" id="AMD19673.1"/>
    </source>
</evidence>
<evidence type="ECO:0000313" key="12">
    <source>
        <dbReference type="Proteomes" id="UP000243052"/>
    </source>
</evidence>
<comment type="catalytic activity">
    <reaction evidence="1 8 9">
        <text>Endonucleolytic cleavage to 5'-phosphomonoester.</text>
        <dbReference type="EC" id="3.1.26.4"/>
    </reaction>
</comment>
<dbReference type="PANTHER" id="PTHR10954">
    <property type="entry name" value="RIBONUCLEASE H2 SUBUNIT A"/>
    <property type="match status" value="1"/>
</dbReference>
<evidence type="ECO:0000256" key="6">
    <source>
        <dbReference type="ARBA" id="ARBA00022759"/>
    </source>
</evidence>
<dbReference type="InterPro" id="IPR004649">
    <property type="entry name" value="RNase_H2_suA"/>
</dbReference>
<feature type="binding site" evidence="8">
    <location>
        <position position="154"/>
    </location>
    <ligand>
        <name>a divalent metal cation</name>
        <dbReference type="ChEBI" id="CHEBI:60240"/>
    </ligand>
</feature>
<dbReference type="NCBIfam" id="TIGR00729">
    <property type="entry name" value="ribonuclease HII"/>
    <property type="match status" value="1"/>
</dbReference>